<dbReference type="AlphaFoldDB" id="C7NJX5"/>
<evidence type="ECO:0000313" key="2">
    <source>
        <dbReference type="EMBL" id="ACV06907.1"/>
    </source>
</evidence>
<protein>
    <submittedName>
        <fullName evidence="2">Uncharacterized protein</fullName>
    </submittedName>
</protein>
<feature type="compositionally biased region" description="Polar residues" evidence="1">
    <location>
        <begin position="1"/>
        <end position="18"/>
    </location>
</feature>
<dbReference type="eggNOG" id="ENOG5032TUF">
    <property type="taxonomic scope" value="Bacteria"/>
</dbReference>
<dbReference type="InterPro" id="IPR047681">
    <property type="entry name" value="PPA1309-like"/>
</dbReference>
<feature type="compositionally biased region" description="Low complexity" evidence="1">
    <location>
        <begin position="131"/>
        <end position="143"/>
    </location>
</feature>
<dbReference type="NCBIfam" id="NF040618">
    <property type="entry name" value="PPA1309_fam"/>
    <property type="match status" value="1"/>
</dbReference>
<sequence length="207" mass="21203">MRQTVRVTDDATQSTPTPELSDADRGATPGPERADLPPADLLQVAQETEQHVAADGWGQRERVFALVPTADLVAAEPSLADALAGAGRYSSIEQELPEGVELGEYLGRLAWPRSVTGCALAVERLRAAPAAEGETAGEASDAASGGGAGDTASGTGTEPVRLLVVATREGERFTLVRFAAHDSDDAVAVGAEVGTDLQAALGTTLEG</sequence>
<keyword evidence="3" id="KW-1185">Reference proteome</keyword>
<organism evidence="2 3">
    <name type="scientific">Kytococcus sedentarius (strain ATCC 14392 / DSM 20547 / JCM 11482 / CCUG 33030 / NBRC 15357 / NCTC 11040 / CCM 314 / 541)</name>
    <name type="common">Micrococcus sedentarius</name>
    <dbReference type="NCBI Taxonomy" id="478801"/>
    <lineage>
        <taxon>Bacteria</taxon>
        <taxon>Bacillati</taxon>
        <taxon>Actinomycetota</taxon>
        <taxon>Actinomycetes</taxon>
        <taxon>Micrococcales</taxon>
        <taxon>Kytococcaceae</taxon>
        <taxon>Kytococcus</taxon>
    </lineage>
</organism>
<feature type="region of interest" description="Disordered" evidence="1">
    <location>
        <begin position="1"/>
        <end position="36"/>
    </location>
</feature>
<dbReference type="Proteomes" id="UP000006666">
    <property type="component" value="Chromosome"/>
</dbReference>
<evidence type="ECO:0000313" key="3">
    <source>
        <dbReference type="Proteomes" id="UP000006666"/>
    </source>
</evidence>
<proteinExistence type="predicted"/>
<accession>C7NJX5</accession>
<gene>
    <name evidence="2" type="ordered locus">Ksed_19070</name>
</gene>
<dbReference type="EMBL" id="CP001686">
    <property type="protein sequence ID" value="ACV06907.1"/>
    <property type="molecule type" value="Genomic_DNA"/>
</dbReference>
<dbReference type="KEGG" id="kse:Ksed_19070"/>
<evidence type="ECO:0000256" key="1">
    <source>
        <dbReference type="SAM" id="MobiDB-lite"/>
    </source>
</evidence>
<name>C7NJX5_KYTSD</name>
<dbReference type="STRING" id="478801.Ksed_19070"/>
<reference evidence="2 3" key="1">
    <citation type="journal article" date="2009" name="Stand. Genomic Sci.">
        <title>Complete genome sequence of Kytococcus sedentarius type strain (541).</title>
        <authorList>
            <person name="Sims D."/>
            <person name="Brettin T."/>
            <person name="Detter J.C."/>
            <person name="Han C."/>
            <person name="Lapidus A."/>
            <person name="Copeland A."/>
            <person name="Glavina Del Rio T."/>
            <person name="Nolan M."/>
            <person name="Chen F."/>
            <person name="Lucas S."/>
            <person name="Tice H."/>
            <person name="Cheng J.F."/>
            <person name="Bruce D."/>
            <person name="Goodwin L."/>
            <person name="Pitluck S."/>
            <person name="Ovchinnikova G."/>
            <person name="Pati A."/>
            <person name="Ivanova N."/>
            <person name="Mavrommatis K."/>
            <person name="Chen A."/>
            <person name="Palaniappan K."/>
            <person name="D'haeseleer P."/>
            <person name="Chain P."/>
            <person name="Bristow J."/>
            <person name="Eisen J.A."/>
            <person name="Markowitz V."/>
            <person name="Hugenholtz P."/>
            <person name="Schneider S."/>
            <person name="Goker M."/>
            <person name="Pukall R."/>
            <person name="Kyrpides N.C."/>
            <person name="Klenk H.P."/>
        </authorList>
    </citation>
    <scope>NUCLEOTIDE SEQUENCE [LARGE SCALE GENOMIC DNA]</scope>
    <source>
        <strain evidence="3">ATCC 14392 / DSM 20547 / JCM 11482 / CCUG 33030 / NBRC 15357 / NCTC 11040 / CCM 314 / 541</strain>
    </source>
</reference>
<dbReference type="HOGENOM" id="CLU_094573_0_0_11"/>
<feature type="region of interest" description="Disordered" evidence="1">
    <location>
        <begin position="131"/>
        <end position="156"/>
    </location>
</feature>